<evidence type="ECO:0000313" key="2">
    <source>
        <dbReference type="Proteomes" id="UP000821837"/>
    </source>
</evidence>
<accession>A0A9D4T0A9</accession>
<reference evidence="1" key="2">
    <citation type="submission" date="2021-09" db="EMBL/GenBank/DDBJ databases">
        <authorList>
            <person name="Jia N."/>
            <person name="Wang J."/>
            <person name="Shi W."/>
            <person name="Du L."/>
            <person name="Sun Y."/>
            <person name="Zhan W."/>
            <person name="Jiang J."/>
            <person name="Wang Q."/>
            <person name="Zhang B."/>
            <person name="Ji P."/>
            <person name="Sakyi L.B."/>
            <person name="Cui X."/>
            <person name="Yuan T."/>
            <person name="Jiang B."/>
            <person name="Yang W."/>
            <person name="Lam T.T.-Y."/>
            <person name="Chang Q."/>
            <person name="Ding S."/>
            <person name="Wang X."/>
            <person name="Zhu J."/>
            <person name="Ruan X."/>
            <person name="Zhao L."/>
            <person name="Wei J."/>
            <person name="Que T."/>
            <person name="Du C."/>
            <person name="Cheng J."/>
            <person name="Dai P."/>
            <person name="Han X."/>
            <person name="Huang E."/>
            <person name="Gao Y."/>
            <person name="Liu J."/>
            <person name="Shao H."/>
            <person name="Ye R."/>
            <person name="Li L."/>
            <person name="Wei W."/>
            <person name="Wang X."/>
            <person name="Wang C."/>
            <person name="Huo Q."/>
            <person name="Li W."/>
            <person name="Guo W."/>
            <person name="Chen H."/>
            <person name="Chen S."/>
            <person name="Zhou L."/>
            <person name="Zhou L."/>
            <person name="Ni X."/>
            <person name="Tian J."/>
            <person name="Zhou Y."/>
            <person name="Sheng Y."/>
            <person name="Liu T."/>
            <person name="Pan Y."/>
            <person name="Xia L."/>
            <person name="Li J."/>
            <person name="Zhao F."/>
            <person name="Cao W."/>
        </authorList>
    </citation>
    <scope>NUCLEOTIDE SEQUENCE</scope>
    <source>
        <strain evidence="1">Rsan-2018</strain>
        <tissue evidence="1">Larvae</tissue>
    </source>
</reference>
<reference evidence="1" key="1">
    <citation type="journal article" date="2020" name="Cell">
        <title>Large-Scale Comparative Analyses of Tick Genomes Elucidate Their Genetic Diversity and Vector Capacities.</title>
        <authorList>
            <consortium name="Tick Genome and Microbiome Consortium (TIGMIC)"/>
            <person name="Jia N."/>
            <person name="Wang J."/>
            <person name="Shi W."/>
            <person name="Du L."/>
            <person name="Sun Y."/>
            <person name="Zhan W."/>
            <person name="Jiang J.F."/>
            <person name="Wang Q."/>
            <person name="Zhang B."/>
            <person name="Ji P."/>
            <person name="Bell-Sakyi L."/>
            <person name="Cui X.M."/>
            <person name="Yuan T.T."/>
            <person name="Jiang B.G."/>
            <person name="Yang W.F."/>
            <person name="Lam T.T."/>
            <person name="Chang Q.C."/>
            <person name="Ding S.J."/>
            <person name="Wang X.J."/>
            <person name="Zhu J.G."/>
            <person name="Ruan X.D."/>
            <person name="Zhao L."/>
            <person name="Wei J.T."/>
            <person name="Ye R.Z."/>
            <person name="Que T.C."/>
            <person name="Du C.H."/>
            <person name="Zhou Y.H."/>
            <person name="Cheng J.X."/>
            <person name="Dai P.F."/>
            <person name="Guo W.B."/>
            <person name="Han X.H."/>
            <person name="Huang E.J."/>
            <person name="Li L.F."/>
            <person name="Wei W."/>
            <person name="Gao Y.C."/>
            <person name="Liu J.Z."/>
            <person name="Shao H.Z."/>
            <person name="Wang X."/>
            <person name="Wang C.C."/>
            <person name="Yang T.C."/>
            <person name="Huo Q.B."/>
            <person name="Li W."/>
            <person name="Chen H.Y."/>
            <person name="Chen S.E."/>
            <person name="Zhou L.G."/>
            <person name="Ni X.B."/>
            <person name="Tian J.H."/>
            <person name="Sheng Y."/>
            <person name="Liu T."/>
            <person name="Pan Y.S."/>
            <person name="Xia L.Y."/>
            <person name="Li J."/>
            <person name="Zhao F."/>
            <person name="Cao W.C."/>
        </authorList>
    </citation>
    <scope>NUCLEOTIDE SEQUENCE</scope>
    <source>
        <strain evidence="1">Rsan-2018</strain>
    </source>
</reference>
<organism evidence="1 2">
    <name type="scientific">Rhipicephalus sanguineus</name>
    <name type="common">Brown dog tick</name>
    <name type="synonym">Ixodes sanguineus</name>
    <dbReference type="NCBI Taxonomy" id="34632"/>
    <lineage>
        <taxon>Eukaryota</taxon>
        <taxon>Metazoa</taxon>
        <taxon>Ecdysozoa</taxon>
        <taxon>Arthropoda</taxon>
        <taxon>Chelicerata</taxon>
        <taxon>Arachnida</taxon>
        <taxon>Acari</taxon>
        <taxon>Parasitiformes</taxon>
        <taxon>Ixodida</taxon>
        <taxon>Ixodoidea</taxon>
        <taxon>Ixodidae</taxon>
        <taxon>Rhipicephalinae</taxon>
        <taxon>Rhipicephalus</taxon>
        <taxon>Rhipicephalus</taxon>
    </lineage>
</organism>
<dbReference type="EMBL" id="JABSTV010001249">
    <property type="protein sequence ID" value="KAH7963164.1"/>
    <property type="molecule type" value="Genomic_DNA"/>
</dbReference>
<gene>
    <name evidence="1" type="ORF">HPB52_019805</name>
</gene>
<evidence type="ECO:0000313" key="1">
    <source>
        <dbReference type="EMBL" id="KAH7963164.1"/>
    </source>
</evidence>
<proteinExistence type="predicted"/>
<comment type="caution">
    <text evidence="1">The sequence shown here is derived from an EMBL/GenBank/DDBJ whole genome shotgun (WGS) entry which is preliminary data.</text>
</comment>
<dbReference type="VEuPathDB" id="VectorBase:RSAN_044698"/>
<dbReference type="AlphaFoldDB" id="A0A9D4T0A9"/>
<protein>
    <submittedName>
        <fullName evidence="1">Uncharacterized protein</fullName>
    </submittedName>
</protein>
<keyword evidence="2" id="KW-1185">Reference proteome</keyword>
<sequence length="273" mass="31396">MDMSTDYVADRPDRVLNYSDADLRKTVNRHLPDKLQQWSKDVIVCLQLRQFARFRDELRSPEKAASLKLYLGAYLVWKMMTFASRRLTHAMQEGKGTPHLVNLYLTVQCTDLINTALPLTVWKFQQDKIHFASRLALFDVYARLRRALVNLVAGHDSDTASKIAQFADTLSLGAFNWTITREQLDDLYAFVPQLRNEKSRTFLELYTEVAVSTLAMLKDPENAHSGSLLHVPHLATNVVYRLLVTREIELSPFAFLWPVFHHEYSAPVNMGLL</sequence>
<dbReference type="Proteomes" id="UP000821837">
    <property type="component" value="Chromosome 3"/>
</dbReference>
<name>A0A9D4T0A9_RHISA</name>